<evidence type="ECO:0000313" key="1">
    <source>
        <dbReference type="EMBL" id="KAI4821281.1"/>
    </source>
</evidence>
<dbReference type="Proteomes" id="UP001057452">
    <property type="component" value="Chromosome 9"/>
</dbReference>
<gene>
    <name evidence="1" type="ORF">KUCAC02_029219</name>
</gene>
<dbReference type="EMBL" id="CM043793">
    <property type="protein sequence ID" value="KAI4821281.1"/>
    <property type="molecule type" value="Genomic_DNA"/>
</dbReference>
<keyword evidence="2" id="KW-1185">Reference proteome</keyword>
<accession>A0ACB9X445</accession>
<evidence type="ECO:0000313" key="2">
    <source>
        <dbReference type="Proteomes" id="UP001057452"/>
    </source>
</evidence>
<protein>
    <submittedName>
        <fullName evidence="1">Uncharacterized protein</fullName>
    </submittedName>
</protein>
<comment type="caution">
    <text evidence="1">The sequence shown here is derived from an EMBL/GenBank/DDBJ whole genome shotgun (WGS) entry which is preliminary data.</text>
</comment>
<name>A0ACB9X445_CHAAC</name>
<proteinExistence type="predicted"/>
<reference evidence="1" key="1">
    <citation type="submission" date="2022-05" db="EMBL/GenBank/DDBJ databases">
        <title>Chromosome-level genome of Chaenocephalus aceratus.</title>
        <authorList>
            <person name="Park H."/>
        </authorList>
    </citation>
    <scope>NUCLEOTIDE SEQUENCE</scope>
    <source>
        <strain evidence="1">KU_202001</strain>
    </source>
</reference>
<organism evidence="1 2">
    <name type="scientific">Chaenocephalus aceratus</name>
    <name type="common">Blackfin icefish</name>
    <name type="synonym">Chaenichthys aceratus</name>
    <dbReference type="NCBI Taxonomy" id="36190"/>
    <lineage>
        <taxon>Eukaryota</taxon>
        <taxon>Metazoa</taxon>
        <taxon>Chordata</taxon>
        <taxon>Craniata</taxon>
        <taxon>Vertebrata</taxon>
        <taxon>Euteleostomi</taxon>
        <taxon>Actinopterygii</taxon>
        <taxon>Neopterygii</taxon>
        <taxon>Teleostei</taxon>
        <taxon>Neoteleostei</taxon>
        <taxon>Acanthomorphata</taxon>
        <taxon>Eupercaria</taxon>
        <taxon>Perciformes</taxon>
        <taxon>Notothenioidei</taxon>
        <taxon>Channichthyidae</taxon>
        <taxon>Chaenocephalus</taxon>
    </lineage>
</organism>
<sequence length="273" mass="30649">MDHKPSFTFQAGTSDLQLKASKEAVRVSKANSKRAAPRLTSNTRELAEAQAASRVSLLGGNPADRWQLLSQTELQFGQYRGQTFQWLLSQDLGYTATILAGHQGEREGGDVSCTPLMWNKDALLEYAGLFDAVMAAVRRKRAPGTAAEHDQLVGFGVFTAMTYREMYESVEKEPRMYRKWLRQQSVRRPDTSRLVEDIFILLCQLNPSSRTQWGFLRSRWTLVLTEYDQVRATVSRSPALVARTTLQLFAVNQQTLSQWPPDGRGGPSSSEGN</sequence>